<dbReference type="PROSITE" id="PS00041">
    <property type="entry name" value="HTH_ARAC_FAMILY_1"/>
    <property type="match status" value="1"/>
</dbReference>
<dbReference type="PANTHER" id="PTHR46796">
    <property type="entry name" value="HTH-TYPE TRANSCRIPTIONAL ACTIVATOR RHAS-RELATED"/>
    <property type="match status" value="1"/>
</dbReference>
<dbReference type="InterPro" id="IPR050204">
    <property type="entry name" value="AraC_XylS_family_regulators"/>
</dbReference>
<dbReference type="OrthoDB" id="9809338at2"/>
<dbReference type="AlphaFoldDB" id="B4RCY8"/>
<evidence type="ECO:0000256" key="3">
    <source>
        <dbReference type="ARBA" id="ARBA00023163"/>
    </source>
</evidence>
<evidence type="ECO:0000256" key="1">
    <source>
        <dbReference type="ARBA" id="ARBA00023015"/>
    </source>
</evidence>
<evidence type="ECO:0000256" key="2">
    <source>
        <dbReference type="ARBA" id="ARBA00023125"/>
    </source>
</evidence>
<dbReference type="Pfam" id="PF12833">
    <property type="entry name" value="HTH_18"/>
    <property type="match status" value="1"/>
</dbReference>
<dbReference type="RefSeq" id="WP_012524058.1">
    <property type="nucleotide sequence ID" value="NC_011144.1"/>
</dbReference>
<evidence type="ECO:0000313" key="6">
    <source>
        <dbReference type="Proteomes" id="UP000001868"/>
    </source>
</evidence>
<dbReference type="eggNOG" id="COG2207">
    <property type="taxonomic scope" value="Bacteria"/>
</dbReference>
<dbReference type="HOGENOM" id="CLU_000445_88_16_5"/>
<dbReference type="KEGG" id="pzu:PHZ_c3511"/>
<evidence type="ECO:0000259" key="4">
    <source>
        <dbReference type="PROSITE" id="PS01124"/>
    </source>
</evidence>
<dbReference type="InterPro" id="IPR018060">
    <property type="entry name" value="HTH_AraC"/>
</dbReference>
<keyword evidence="2" id="KW-0238">DNA-binding</keyword>
<dbReference type="SUPFAM" id="SSF51182">
    <property type="entry name" value="RmlC-like cupins"/>
    <property type="match status" value="1"/>
</dbReference>
<dbReference type="InterPro" id="IPR009057">
    <property type="entry name" value="Homeodomain-like_sf"/>
</dbReference>
<dbReference type="Proteomes" id="UP000001868">
    <property type="component" value="Chromosome"/>
</dbReference>
<organism evidence="5 6">
    <name type="scientific">Phenylobacterium zucineum (strain HLK1)</name>
    <dbReference type="NCBI Taxonomy" id="450851"/>
    <lineage>
        <taxon>Bacteria</taxon>
        <taxon>Pseudomonadati</taxon>
        <taxon>Pseudomonadota</taxon>
        <taxon>Alphaproteobacteria</taxon>
        <taxon>Caulobacterales</taxon>
        <taxon>Caulobacteraceae</taxon>
        <taxon>Phenylobacterium</taxon>
    </lineage>
</organism>
<gene>
    <name evidence="5" type="ordered locus">PHZ_c3511</name>
</gene>
<evidence type="ECO:0000313" key="5">
    <source>
        <dbReference type="EMBL" id="ACG79920.1"/>
    </source>
</evidence>
<protein>
    <submittedName>
        <fullName evidence="5">Transcriptional regulator, AraC family</fullName>
    </submittedName>
</protein>
<keyword evidence="3" id="KW-0804">Transcription</keyword>
<dbReference type="Gene3D" id="1.10.10.60">
    <property type="entry name" value="Homeodomain-like"/>
    <property type="match status" value="1"/>
</dbReference>
<sequence>MSRPPLRQILAAGELPRHRHAEGYLAVVLAGGYEEAGEGGRRRIGPGDVVAHGRFEAHLNRVRPAGAQVVNLPLPDGSLPAFGRIADPDAVVRAAERDPAEAAALVLAQHAPRPPDAEGDWPDRLARALAEGPVRIGAWARAHGLSPEHAARGFRQAFGVGPLAFGREARARAAVADALAGELSLAEIALARGFSDQAHLTRAVAALSGRPPGAWRRSNPFKTREPARSM</sequence>
<name>B4RCY8_PHEZH</name>
<keyword evidence="1" id="KW-0805">Transcription regulation</keyword>
<proteinExistence type="predicted"/>
<dbReference type="EMBL" id="CP000747">
    <property type="protein sequence ID" value="ACG79920.1"/>
    <property type="molecule type" value="Genomic_DNA"/>
</dbReference>
<dbReference type="STRING" id="450851.PHZ_c3511"/>
<feature type="domain" description="HTH araC/xylS-type" evidence="4">
    <location>
        <begin position="125"/>
        <end position="218"/>
    </location>
</feature>
<keyword evidence="6" id="KW-1185">Reference proteome</keyword>
<accession>B4RCY8</accession>
<dbReference type="PROSITE" id="PS01124">
    <property type="entry name" value="HTH_ARAC_FAMILY_2"/>
    <property type="match status" value="1"/>
</dbReference>
<dbReference type="SUPFAM" id="SSF46689">
    <property type="entry name" value="Homeodomain-like"/>
    <property type="match status" value="1"/>
</dbReference>
<reference evidence="5 6" key="1">
    <citation type="journal article" date="2008" name="BMC Genomics">
        <title>Complete genome of Phenylobacterium zucineum - a novel facultative intracellular bacterium isolated from human erythroleukemia cell line K562.</title>
        <authorList>
            <person name="Luo Y."/>
            <person name="Xu X."/>
            <person name="Ding Z."/>
            <person name="Liu Z."/>
            <person name="Zhang B."/>
            <person name="Yan Z."/>
            <person name="Sun J."/>
            <person name="Hu S."/>
            <person name="Hu X."/>
        </authorList>
    </citation>
    <scope>NUCLEOTIDE SEQUENCE [LARGE SCALE GENOMIC DNA]</scope>
    <source>
        <strain evidence="5 6">HLK1</strain>
    </source>
</reference>
<dbReference type="InterPro" id="IPR011051">
    <property type="entry name" value="RmlC_Cupin_sf"/>
</dbReference>
<dbReference type="InterPro" id="IPR018062">
    <property type="entry name" value="HTH_AraC-typ_CS"/>
</dbReference>
<dbReference type="GO" id="GO:0043565">
    <property type="term" value="F:sequence-specific DNA binding"/>
    <property type="evidence" value="ECO:0007669"/>
    <property type="project" value="InterPro"/>
</dbReference>
<dbReference type="SMART" id="SM00342">
    <property type="entry name" value="HTH_ARAC"/>
    <property type="match status" value="1"/>
</dbReference>
<dbReference type="GO" id="GO:0003700">
    <property type="term" value="F:DNA-binding transcription factor activity"/>
    <property type="evidence" value="ECO:0007669"/>
    <property type="project" value="InterPro"/>
</dbReference>